<dbReference type="Pfam" id="PF01066">
    <property type="entry name" value="CDP-OH_P_transf"/>
    <property type="match status" value="1"/>
</dbReference>
<evidence type="ECO:0000256" key="14">
    <source>
        <dbReference type="ARBA" id="ARBA00048586"/>
    </source>
</evidence>
<evidence type="ECO:0000256" key="8">
    <source>
        <dbReference type="ARBA" id="ARBA00022692"/>
    </source>
</evidence>
<evidence type="ECO:0000256" key="2">
    <source>
        <dbReference type="ARBA" id="ARBA00005042"/>
    </source>
</evidence>
<evidence type="ECO:0000256" key="15">
    <source>
        <dbReference type="RuleBase" id="RU003750"/>
    </source>
</evidence>
<keyword evidence="8 16" id="KW-0812">Transmembrane</keyword>
<dbReference type="EMBL" id="JADHEI010000013">
    <property type="protein sequence ID" value="MBF2734668.1"/>
    <property type="molecule type" value="Genomic_DNA"/>
</dbReference>
<evidence type="ECO:0000256" key="10">
    <source>
        <dbReference type="ARBA" id="ARBA00023098"/>
    </source>
</evidence>
<evidence type="ECO:0000256" key="11">
    <source>
        <dbReference type="ARBA" id="ARBA00023136"/>
    </source>
</evidence>
<evidence type="ECO:0000256" key="3">
    <source>
        <dbReference type="ARBA" id="ARBA00010441"/>
    </source>
</evidence>
<proteinExistence type="inferred from homology"/>
<dbReference type="InterPro" id="IPR050324">
    <property type="entry name" value="CDP-alcohol_PTase-I"/>
</dbReference>
<keyword evidence="13" id="KW-1208">Phospholipid metabolism</keyword>
<keyword evidence="11 16" id="KW-0472">Membrane</keyword>
<evidence type="ECO:0000256" key="4">
    <source>
        <dbReference type="ARBA" id="ARBA00013170"/>
    </source>
</evidence>
<dbReference type="GO" id="GO:0008444">
    <property type="term" value="F:CDP-diacylglycerol-glycerol-3-phosphate 3-phosphatidyltransferase activity"/>
    <property type="evidence" value="ECO:0007669"/>
    <property type="project" value="UniProtKB-EC"/>
</dbReference>
<name>A0A930UBR9_9GAMM</name>
<sequence>MPDSSFRARLPNMLSWLRIAMTPLVPVCFFLPGPGPLLALAVFLLAALTDYWDGRLARETGASSPFGAFLDPVADKLLVCATLLLLVADPEPEVSRGLLGILAAAIILREIVQSALRDWMAQAGRSAAVAVTGLSKAKTATQLTGLGMLLGHDGAVWLLPFIPAVLFTIIAWIGAVCLAAAAVLGLMSLGQFLRAAFGGLDSKD</sequence>
<comment type="subcellular location">
    <subcellularLocation>
        <location evidence="1">Membrane</location>
        <topology evidence="1">Multi-pass membrane protein</topology>
    </subcellularLocation>
</comment>
<evidence type="ECO:0000313" key="17">
    <source>
        <dbReference type="EMBL" id="MBF2734668.1"/>
    </source>
</evidence>
<dbReference type="PIRSF" id="PIRSF000847">
    <property type="entry name" value="Phos_ph_gly_syn"/>
    <property type="match status" value="1"/>
</dbReference>
<feature type="transmembrane region" description="Helical" evidence="16">
    <location>
        <begin position="21"/>
        <end position="46"/>
    </location>
</feature>
<evidence type="ECO:0000256" key="6">
    <source>
        <dbReference type="ARBA" id="ARBA00022516"/>
    </source>
</evidence>
<keyword evidence="9 16" id="KW-1133">Transmembrane helix</keyword>
<accession>A0A930UBR9</accession>
<comment type="catalytic activity">
    <reaction evidence="14">
        <text>a CDP-1,2-diacyl-sn-glycerol + sn-glycerol 3-phosphate = a 1,2-diacyl-sn-glycero-3-phospho-(1'-sn-glycero-3'-phosphate) + CMP + H(+)</text>
        <dbReference type="Rhea" id="RHEA:12593"/>
        <dbReference type="ChEBI" id="CHEBI:15378"/>
        <dbReference type="ChEBI" id="CHEBI:57597"/>
        <dbReference type="ChEBI" id="CHEBI:58332"/>
        <dbReference type="ChEBI" id="CHEBI:60110"/>
        <dbReference type="ChEBI" id="CHEBI:60377"/>
        <dbReference type="EC" id="2.7.8.5"/>
    </reaction>
</comment>
<keyword evidence="18" id="KW-1185">Reference proteome</keyword>
<dbReference type="InterPro" id="IPR043130">
    <property type="entry name" value="CDP-OH_PTrfase_TM_dom"/>
</dbReference>
<dbReference type="InterPro" id="IPR000462">
    <property type="entry name" value="CDP-OH_P_trans"/>
</dbReference>
<dbReference type="EC" id="2.7.8.5" evidence="4"/>
<keyword evidence="7 15" id="KW-0808">Transferase</keyword>
<evidence type="ECO:0000256" key="5">
    <source>
        <dbReference type="ARBA" id="ARBA00014944"/>
    </source>
</evidence>
<dbReference type="InterPro" id="IPR004570">
    <property type="entry name" value="Phosphatidylglycerol_P_synth"/>
</dbReference>
<gene>
    <name evidence="17" type="ORF">ISN26_00995</name>
</gene>
<reference evidence="17" key="1">
    <citation type="submission" date="2020-10" db="EMBL/GenBank/DDBJ databases">
        <title>An improved Amphimedon queenslandica hologenome assembly reveals how three proteobacterial symbionts can extend the metabolic phenotypic of their marine sponge host.</title>
        <authorList>
            <person name="Degnan B."/>
            <person name="Degnan S."/>
            <person name="Xiang X."/>
        </authorList>
    </citation>
    <scope>NUCLEOTIDE SEQUENCE</scope>
    <source>
        <strain evidence="17">AqS2</strain>
    </source>
</reference>
<organism evidence="17 18">
    <name type="scientific">Candidatus Amphirhobacter heronislandensis</name>
    <dbReference type="NCBI Taxonomy" id="1732024"/>
    <lineage>
        <taxon>Bacteria</taxon>
        <taxon>Pseudomonadati</taxon>
        <taxon>Pseudomonadota</taxon>
        <taxon>Gammaproteobacteria</taxon>
        <taxon>Candidatus Tethybacterales</taxon>
        <taxon>Candidatus Tethybacteraceae</taxon>
        <taxon>Candidatus Amphirhobacter</taxon>
    </lineage>
</organism>
<dbReference type="Proteomes" id="UP000604381">
    <property type="component" value="Unassembled WGS sequence"/>
</dbReference>
<dbReference type="PANTHER" id="PTHR14269:SF62">
    <property type="entry name" value="CDP-DIACYLGLYCEROL--GLYCEROL-3-PHOSPHATE 3-PHOSPHATIDYLTRANSFERASE 1, CHLOROPLASTIC"/>
    <property type="match status" value="1"/>
</dbReference>
<dbReference type="GO" id="GO:0016020">
    <property type="term" value="C:membrane"/>
    <property type="evidence" value="ECO:0007669"/>
    <property type="project" value="UniProtKB-SubCell"/>
</dbReference>
<feature type="transmembrane region" description="Helical" evidence="16">
    <location>
        <begin position="157"/>
        <end position="184"/>
    </location>
</feature>
<evidence type="ECO:0000256" key="16">
    <source>
        <dbReference type="SAM" id="Phobius"/>
    </source>
</evidence>
<evidence type="ECO:0000313" key="18">
    <source>
        <dbReference type="Proteomes" id="UP000604381"/>
    </source>
</evidence>
<comment type="caution">
    <text evidence="17">The sequence shown here is derived from an EMBL/GenBank/DDBJ whole genome shotgun (WGS) entry which is preliminary data.</text>
</comment>
<dbReference type="AlphaFoldDB" id="A0A930UBR9"/>
<dbReference type="InterPro" id="IPR048254">
    <property type="entry name" value="CDP_ALCOHOL_P_TRANSF_CS"/>
</dbReference>
<dbReference type="Gene3D" id="1.20.120.1760">
    <property type="match status" value="1"/>
</dbReference>
<dbReference type="GO" id="GO:0046474">
    <property type="term" value="P:glycerophospholipid biosynthetic process"/>
    <property type="evidence" value="ECO:0007669"/>
    <property type="project" value="TreeGrafter"/>
</dbReference>
<protein>
    <recommendedName>
        <fullName evidence="5">CDP-diacylglycerol--glycerol-3-phosphate 3-phosphatidyltransferase</fullName>
        <ecNumber evidence="4">2.7.8.5</ecNumber>
    </recommendedName>
</protein>
<evidence type="ECO:0000256" key="12">
    <source>
        <dbReference type="ARBA" id="ARBA00023209"/>
    </source>
</evidence>
<keyword evidence="12" id="KW-0594">Phospholipid biosynthesis</keyword>
<keyword evidence="6" id="KW-0444">Lipid biosynthesis</keyword>
<dbReference type="PROSITE" id="PS00379">
    <property type="entry name" value="CDP_ALCOHOL_P_TRANSF"/>
    <property type="match status" value="1"/>
</dbReference>
<evidence type="ECO:0000256" key="7">
    <source>
        <dbReference type="ARBA" id="ARBA00022679"/>
    </source>
</evidence>
<comment type="similarity">
    <text evidence="3 15">Belongs to the CDP-alcohol phosphatidyltransferase class-I family.</text>
</comment>
<evidence type="ECO:0000256" key="13">
    <source>
        <dbReference type="ARBA" id="ARBA00023264"/>
    </source>
</evidence>
<keyword evidence="10" id="KW-0443">Lipid metabolism</keyword>
<evidence type="ECO:0000256" key="1">
    <source>
        <dbReference type="ARBA" id="ARBA00004141"/>
    </source>
</evidence>
<comment type="pathway">
    <text evidence="2">Phospholipid metabolism; phosphatidylglycerol biosynthesis; phosphatidylglycerol from CDP-diacylglycerol: step 1/2.</text>
</comment>
<evidence type="ECO:0000256" key="9">
    <source>
        <dbReference type="ARBA" id="ARBA00022989"/>
    </source>
</evidence>
<dbReference type="PANTHER" id="PTHR14269">
    <property type="entry name" value="CDP-DIACYLGLYCEROL--GLYCEROL-3-PHOSPHATE 3-PHOSPHATIDYLTRANSFERASE-RELATED"/>
    <property type="match status" value="1"/>
</dbReference>